<evidence type="ECO:0008006" key="3">
    <source>
        <dbReference type="Google" id="ProtNLM"/>
    </source>
</evidence>
<gene>
    <name evidence="1" type="ORF">GCM10009846_22460</name>
</gene>
<protein>
    <recommendedName>
        <fullName evidence="3">Single-stranded DNA-binding protein</fullName>
    </recommendedName>
</protein>
<dbReference type="SUPFAM" id="SSF50249">
    <property type="entry name" value="Nucleic acid-binding proteins"/>
    <property type="match status" value="1"/>
</dbReference>
<name>A0ABN3AU83_9MICO</name>
<evidence type="ECO:0000313" key="2">
    <source>
        <dbReference type="Proteomes" id="UP001501599"/>
    </source>
</evidence>
<dbReference type="Gene3D" id="2.40.50.140">
    <property type="entry name" value="Nucleic acid-binding proteins"/>
    <property type="match status" value="1"/>
</dbReference>
<keyword evidence="2" id="KW-1185">Reference proteome</keyword>
<dbReference type="Proteomes" id="UP001501599">
    <property type="component" value="Unassembled WGS sequence"/>
</dbReference>
<organism evidence="1 2">
    <name type="scientific">Agrococcus versicolor</name>
    <dbReference type="NCBI Taxonomy" id="501482"/>
    <lineage>
        <taxon>Bacteria</taxon>
        <taxon>Bacillati</taxon>
        <taxon>Actinomycetota</taxon>
        <taxon>Actinomycetes</taxon>
        <taxon>Micrococcales</taxon>
        <taxon>Microbacteriaceae</taxon>
        <taxon>Agrococcus</taxon>
    </lineage>
</organism>
<proteinExistence type="predicted"/>
<reference evidence="1 2" key="1">
    <citation type="journal article" date="2019" name="Int. J. Syst. Evol. Microbiol.">
        <title>The Global Catalogue of Microorganisms (GCM) 10K type strain sequencing project: providing services to taxonomists for standard genome sequencing and annotation.</title>
        <authorList>
            <consortium name="The Broad Institute Genomics Platform"/>
            <consortium name="The Broad Institute Genome Sequencing Center for Infectious Disease"/>
            <person name="Wu L."/>
            <person name="Ma J."/>
        </authorList>
    </citation>
    <scope>NUCLEOTIDE SEQUENCE [LARGE SCALE GENOMIC DNA]</scope>
    <source>
        <strain evidence="1 2">JCM 16026</strain>
    </source>
</reference>
<comment type="caution">
    <text evidence="1">The sequence shown here is derived from an EMBL/GenBank/DDBJ whole genome shotgun (WGS) entry which is preliminary data.</text>
</comment>
<dbReference type="RefSeq" id="WP_344343624.1">
    <property type="nucleotide sequence ID" value="NZ_BAAAQT010000006.1"/>
</dbReference>
<accession>A0ABN3AU83</accession>
<dbReference type="EMBL" id="BAAAQT010000006">
    <property type="protein sequence ID" value="GAA2174865.1"/>
    <property type="molecule type" value="Genomic_DNA"/>
</dbReference>
<dbReference type="InterPro" id="IPR012340">
    <property type="entry name" value="NA-bd_OB-fold"/>
</dbReference>
<evidence type="ECO:0000313" key="1">
    <source>
        <dbReference type="EMBL" id="GAA2174865.1"/>
    </source>
</evidence>
<sequence length="256" mass="27231">MGTFIAASGNLAEPPTLAHDDKTGRAYAYLRVLVSGDYRDDAGAWHKTPPTEYRVRVTGKRAERIAEVAAEAGNVAIVFAGDVTEKPWGTTARGGINRTITQPAVIGYDVIGQDVTIAPRGRARARAVATTTSTTSDGGAAQVEQIDLEAAWQGLVSGTLELHEVPYDVMAIYMLGVDHGRAAMLPQLQQAQRDADRLYVQAMNPADRAAAILARMDAVDTSDMSEHDAIHAQLGAGADVASLRGRSDPTPEPVDR</sequence>